<dbReference type="PANTHER" id="PTHR33371:SF4">
    <property type="entry name" value="INTERMEMBRANE PHOSPHOLIPID TRANSPORT SYSTEM BINDING PROTEIN MLAD"/>
    <property type="match status" value="1"/>
</dbReference>
<dbReference type="InterPro" id="IPR005693">
    <property type="entry name" value="Mce"/>
</dbReference>
<dbReference type="InterPro" id="IPR024516">
    <property type="entry name" value="Mce_C"/>
</dbReference>
<dbReference type="EMBL" id="BDCX01000001">
    <property type="protein sequence ID" value="GAT64702.1"/>
    <property type="molecule type" value="Genomic_DNA"/>
</dbReference>
<dbReference type="STRING" id="161355.PS9374_00333"/>
<feature type="domain" description="Mce/MlaD" evidence="1">
    <location>
        <begin position="43"/>
        <end position="118"/>
    </location>
</feature>
<feature type="domain" description="Mammalian cell entry C-terminal" evidence="2">
    <location>
        <begin position="123"/>
        <end position="271"/>
    </location>
</feature>
<dbReference type="Pfam" id="PF11887">
    <property type="entry name" value="Mce4_CUP1"/>
    <property type="match status" value="1"/>
</dbReference>
<dbReference type="PANTHER" id="PTHR33371">
    <property type="entry name" value="INTERMEMBRANE PHOSPHOLIPID TRANSPORT SYSTEM BINDING PROTEIN MLAD-RELATED"/>
    <property type="match status" value="1"/>
</dbReference>
<dbReference type="OrthoDB" id="9771725at2"/>
<dbReference type="Proteomes" id="UP000077701">
    <property type="component" value="Unassembled WGS sequence"/>
</dbReference>
<dbReference type="InterPro" id="IPR003399">
    <property type="entry name" value="Mce/MlaD"/>
</dbReference>
<protein>
    <submittedName>
        <fullName evidence="3">Organic solvent ABC transporter substrate-binding protein</fullName>
    </submittedName>
</protein>
<sequence length="352" mass="37865">MARSGDRVRRRRTLVKFALFLLVTVTLIVAIGAQIARVGTGDTYRLTGVFDDVSGLRTGDQVKIAGAPVGRVESIEVVGGRAEVVLGVRTSVRVPSDSSAAVRWRDAVGQRVVYLEPGTAKDMLADGARVERTSSVVDIGDLVADLGPLTRSLDPEQINRLLTAAGEALDGNQEDIPRLVDDLGELTATVAGRKEVVKGLLEDYATVTEVIARRDEQIARLVDDLVELTGAFARNRRLVDEALVELSATARVTDRVLGDNAREFGRVVDRMARLTGGVRRNLDGVEKLLGTLTPPLQRSFQVTGRGHFVTTAVPCVALGPLPCPYPMRNPPPLRGGLRLTSTGDLRRVLVGP</sequence>
<name>A0A171B634_9ACTN</name>
<evidence type="ECO:0000313" key="3">
    <source>
        <dbReference type="EMBL" id="GAT64702.1"/>
    </source>
</evidence>
<dbReference type="AlphaFoldDB" id="A0A171B634"/>
<dbReference type="Pfam" id="PF02470">
    <property type="entry name" value="MlaD"/>
    <property type="match status" value="1"/>
</dbReference>
<gene>
    <name evidence="3" type="ORF">PS9374_00333</name>
</gene>
<evidence type="ECO:0000313" key="4">
    <source>
        <dbReference type="Proteomes" id="UP000077701"/>
    </source>
</evidence>
<dbReference type="InterPro" id="IPR052336">
    <property type="entry name" value="MlaD_Phospholipid_Transporter"/>
</dbReference>
<proteinExistence type="predicted"/>
<dbReference type="RefSeq" id="WP_068894070.1">
    <property type="nucleotide sequence ID" value="NZ_BDCX01000001.1"/>
</dbReference>
<keyword evidence="4" id="KW-1185">Reference proteome</keyword>
<comment type="caution">
    <text evidence="3">The sequence shown here is derived from an EMBL/GenBank/DDBJ whole genome shotgun (WGS) entry which is preliminary data.</text>
</comment>
<organism evidence="3 4">
    <name type="scientific">Planomonospora sphaerica</name>
    <dbReference type="NCBI Taxonomy" id="161355"/>
    <lineage>
        <taxon>Bacteria</taxon>
        <taxon>Bacillati</taxon>
        <taxon>Actinomycetota</taxon>
        <taxon>Actinomycetes</taxon>
        <taxon>Streptosporangiales</taxon>
        <taxon>Streptosporangiaceae</taxon>
        <taxon>Planomonospora</taxon>
    </lineage>
</organism>
<dbReference type="NCBIfam" id="TIGR00996">
    <property type="entry name" value="Mtu_fam_mce"/>
    <property type="match status" value="1"/>
</dbReference>
<reference evidence="4" key="2">
    <citation type="submission" date="2016-04" db="EMBL/GenBank/DDBJ databases">
        <title>Planomonospora sphaerica JCM9374 whole genome shotgun sequence.</title>
        <authorList>
            <person name="Suzuki T."/>
            <person name="Dohra H."/>
            <person name="Kodani S."/>
        </authorList>
    </citation>
    <scope>NUCLEOTIDE SEQUENCE [LARGE SCALE GENOMIC DNA]</scope>
    <source>
        <strain evidence="4">JCM 9374</strain>
    </source>
</reference>
<evidence type="ECO:0000259" key="2">
    <source>
        <dbReference type="Pfam" id="PF11887"/>
    </source>
</evidence>
<reference evidence="3 4" key="1">
    <citation type="journal article" date="2016" name="Genome Announc.">
        <title>Draft Genome Sequence of Planomonospora sphaerica JCM9374, a Rare Actinomycete.</title>
        <authorList>
            <person name="Dohra H."/>
            <person name="Suzuki T."/>
            <person name="Inoue Y."/>
            <person name="Kodani S."/>
        </authorList>
    </citation>
    <scope>NUCLEOTIDE SEQUENCE [LARGE SCALE GENOMIC DNA]</scope>
    <source>
        <strain evidence="3 4">JCM 9374</strain>
    </source>
</reference>
<evidence type="ECO:0000259" key="1">
    <source>
        <dbReference type="Pfam" id="PF02470"/>
    </source>
</evidence>
<accession>A0A171B634</accession>